<dbReference type="PANTHER" id="PTHR11559">
    <property type="entry name" value="CARBOXYLESTERASE"/>
    <property type="match status" value="1"/>
</dbReference>
<dbReference type="EMBL" id="ML993606">
    <property type="protein sequence ID" value="KAF2163889.1"/>
    <property type="molecule type" value="Genomic_DNA"/>
</dbReference>
<keyword evidence="7" id="KW-0325">Glycoprotein</keyword>
<comment type="subcellular location">
    <subcellularLocation>
        <location evidence="1">Secreted</location>
    </subcellularLocation>
</comment>
<dbReference type="Proteomes" id="UP000799537">
    <property type="component" value="Unassembled WGS sequence"/>
</dbReference>
<dbReference type="GeneID" id="54561062"/>
<keyword evidence="3" id="KW-0964">Secreted</keyword>
<dbReference type="FunFam" id="3.40.50.1820:FF:000213">
    <property type="entry name" value="Carboxylic ester hydrolase"/>
    <property type="match status" value="1"/>
</dbReference>
<reference evidence="10" key="1">
    <citation type="journal article" date="2020" name="Stud. Mycol.">
        <title>101 Dothideomycetes genomes: a test case for predicting lifestyles and emergence of pathogens.</title>
        <authorList>
            <person name="Haridas S."/>
            <person name="Albert R."/>
            <person name="Binder M."/>
            <person name="Bloem J."/>
            <person name="Labutti K."/>
            <person name="Salamov A."/>
            <person name="Andreopoulos B."/>
            <person name="Baker S."/>
            <person name="Barry K."/>
            <person name="Bills G."/>
            <person name="Bluhm B."/>
            <person name="Cannon C."/>
            <person name="Castanera R."/>
            <person name="Culley D."/>
            <person name="Daum C."/>
            <person name="Ezra D."/>
            <person name="Gonzalez J."/>
            <person name="Henrissat B."/>
            <person name="Kuo A."/>
            <person name="Liang C."/>
            <person name="Lipzen A."/>
            <person name="Lutzoni F."/>
            <person name="Magnuson J."/>
            <person name="Mondo S."/>
            <person name="Nolan M."/>
            <person name="Ohm R."/>
            <person name="Pangilinan J."/>
            <person name="Park H.-J."/>
            <person name="Ramirez L."/>
            <person name="Alfaro M."/>
            <person name="Sun H."/>
            <person name="Tritt A."/>
            <person name="Yoshinaga Y."/>
            <person name="Zwiers L.-H."/>
            <person name="Turgeon B."/>
            <person name="Goodwin S."/>
            <person name="Spatafora J."/>
            <person name="Crous P."/>
            <person name="Grigoriev I."/>
        </authorList>
    </citation>
    <scope>NUCLEOTIDE SEQUENCE</scope>
    <source>
        <strain evidence="10">ATCC 36951</strain>
    </source>
</reference>
<dbReference type="OrthoDB" id="408631at2759"/>
<feature type="domain" description="Carboxylesterase type B" evidence="9">
    <location>
        <begin position="26"/>
        <end position="537"/>
    </location>
</feature>
<accession>A0A6A6CE23</accession>
<feature type="signal peptide" evidence="8">
    <location>
        <begin position="1"/>
        <end position="17"/>
    </location>
</feature>
<comment type="similarity">
    <text evidence="2 8">Belongs to the type-B carboxylesterase/lipase family.</text>
</comment>
<dbReference type="GO" id="GO:0006629">
    <property type="term" value="P:lipid metabolic process"/>
    <property type="evidence" value="ECO:0007669"/>
    <property type="project" value="UniProtKB-KW"/>
</dbReference>
<keyword evidence="4 8" id="KW-0732">Signal</keyword>
<dbReference type="InterPro" id="IPR002018">
    <property type="entry name" value="CarbesteraseB"/>
</dbReference>
<protein>
    <recommendedName>
        <fullName evidence="8">Carboxylic ester hydrolase</fullName>
        <ecNumber evidence="8">3.1.1.-</ecNumber>
    </recommendedName>
</protein>
<evidence type="ECO:0000256" key="6">
    <source>
        <dbReference type="ARBA" id="ARBA00023098"/>
    </source>
</evidence>
<keyword evidence="5 8" id="KW-0378">Hydrolase</keyword>
<evidence type="ECO:0000313" key="10">
    <source>
        <dbReference type="EMBL" id="KAF2163889.1"/>
    </source>
</evidence>
<dbReference type="PROSITE" id="PS00122">
    <property type="entry name" value="CARBOXYLESTERASE_B_1"/>
    <property type="match status" value="1"/>
</dbReference>
<sequence length="577" mass="61898">MYHLNLSILLSAAAALATPIHERQPSPSVTIQNGTVVGSSSLGIDSFKGIPFAQPPVGNLRLRPPQPLTQGFGTIQATAQPKACPQQSNQVDTSDLPSDVIGELMNSPLYQAVTNAGEDCLTVNVQRPSGTNATSKLPVLFWIFGGGFEGGSTSQYDGSSIVRRSIALDEPIVYVSVNYRSSGFGFLAGQELADEHSTNLGLRDQRLGLQWAAENVEAFGGDPEKVTIWGESSGSISVFDQTVVNGGDNTNNGKPLFRGAIMDSGSVIPAEDVTTSKPQAIFDTVAASAGCGSSTDKLSCLRAVDYTTFLNAVSSVPPLTSYSSLDLSYLPRPDSGDDFFAESPEISLRAGRFAKLPLIIGDQEDEGTLFALNQGNITTNEDLVAYLASYFPNSPNALEDVAALASNYPDQPLLGQPGGSPFNTGGLNNLYPQFKRLAAILGDITFTLTRRLYLHNLHLLPHLPQNPPFPTYSYISTYLHPLPLLGTFHGSDIIYAYGLLGDQDPITRVVQTYYVRFVNALDPNANGTVAWPQWSDEGGRIPQVLRFLGDGEVQVGGDGFREGAYGYLVANWSLFRV</sequence>
<dbReference type="RefSeq" id="XP_033664778.1">
    <property type="nucleotide sequence ID" value="XM_033807790.1"/>
</dbReference>
<dbReference type="InterPro" id="IPR050309">
    <property type="entry name" value="Type-B_Carboxylest/Lipase"/>
</dbReference>
<dbReference type="AlphaFoldDB" id="A0A6A6CE23"/>
<evidence type="ECO:0000256" key="7">
    <source>
        <dbReference type="ARBA" id="ARBA00023180"/>
    </source>
</evidence>
<dbReference type="EC" id="3.1.1.-" evidence="8"/>
<keyword evidence="6" id="KW-0443">Lipid metabolism</keyword>
<evidence type="ECO:0000256" key="8">
    <source>
        <dbReference type="RuleBase" id="RU361235"/>
    </source>
</evidence>
<evidence type="ECO:0000313" key="11">
    <source>
        <dbReference type="Proteomes" id="UP000799537"/>
    </source>
</evidence>
<dbReference type="Gene3D" id="3.40.50.1820">
    <property type="entry name" value="alpha/beta hydrolase"/>
    <property type="match status" value="1"/>
</dbReference>
<gene>
    <name evidence="10" type="ORF">M409DRAFT_25667</name>
</gene>
<evidence type="ECO:0000256" key="1">
    <source>
        <dbReference type="ARBA" id="ARBA00004613"/>
    </source>
</evidence>
<evidence type="ECO:0000259" key="9">
    <source>
        <dbReference type="Pfam" id="PF00135"/>
    </source>
</evidence>
<dbReference type="InterPro" id="IPR019826">
    <property type="entry name" value="Carboxylesterase_B_AS"/>
</dbReference>
<dbReference type="SUPFAM" id="SSF53474">
    <property type="entry name" value="alpha/beta-Hydrolases"/>
    <property type="match status" value="1"/>
</dbReference>
<evidence type="ECO:0000256" key="2">
    <source>
        <dbReference type="ARBA" id="ARBA00005964"/>
    </source>
</evidence>
<evidence type="ECO:0000256" key="4">
    <source>
        <dbReference type="ARBA" id="ARBA00022729"/>
    </source>
</evidence>
<dbReference type="InterPro" id="IPR029058">
    <property type="entry name" value="AB_hydrolase_fold"/>
</dbReference>
<dbReference type="GO" id="GO:0005576">
    <property type="term" value="C:extracellular region"/>
    <property type="evidence" value="ECO:0007669"/>
    <property type="project" value="UniProtKB-SubCell"/>
</dbReference>
<keyword evidence="11" id="KW-1185">Reference proteome</keyword>
<dbReference type="GO" id="GO:0016787">
    <property type="term" value="F:hydrolase activity"/>
    <property type="evidence" value="ECO:0007669"/>
    <property type="project" value="UniProtKB-KW"/>
</dbReference>
<evidence type="ECO:0000256" key="5">
    <source>
        <dbReference type="ARBA" id="ARBA00022801"/>
    </source>
</evidence>
<dbReference type="Pfam" id="PF00135">
    <property type="entry name" value="COesterase"/>
    <property type="match status" value="1"/>
</dbReference>
<name>A0A6A6CE23_ZASCE</name>
<proteinExistence type="inferred from homology"/>
<evidence type="ECO:0000256" key="3">
    <source>
        <dbReference type="ARBA" id="ARBA00022525"/>
    </source>
</evidence>
<organism evidence="10 11">
    <name type="scientific">Zasmidium cellare ATCC 36951</name>
    <dbReference type="NCBI Taxonomy" id="1080233"/>
    <lineage>
        <taxon>Eukaryota</taxon>
        <taxon>Fungi</taxon>
        <taxon>Dikarya</taxon>
        <taxon>Ascomycota</taxon>
        <taxon>Pezizomycotina</taxon>
        <taxon>Dothideomycetes</taxon>
        <taxon>Dothideomycetidae</taxon>
        <taxon>Mycosphaerellales</taxon>
        <taxon>Mycosphaerellaceae</taxon>
        <taxon>Zasmidium</taxon>
    </lineage>
</organism>
<feature type="chain" id="PRO_5025717929" description="Carboxylic ester hydrolase" evidence="8">
    <location>
        <begin position="18"/>
        <end position="577"/>
    </location>
</feature>